<gene>
    <name evidence="1" type="ORF">IDH41_25790</name>
</gene>
<dbReference type="RefSeq" id="WP_190866294.1">
    <property type="nucleotide sequence ID" value="NZ_JACXIY010000039.1"/>
</dbReference>
<dbReference type="EMBL" id="JACXIY010000039">
    <property type="protein sequence ID" value="MBD2871997.1"/>
    <property type="molecule type" value="Genomic_DNA"/>
</dbReference>
<evidence type="ECO:0008006" key="3">
    <source>
        <dbReference type="Google" id="ProtNLM"/>
    </source>
</evidence>
<dbReference type="AlphaFoldDB" id="A0A927H8W5"/>
<name>A0A927H8W5_9BACL</name>
<proteinExistence type="predicted"/>
<comment type="caution">
    <text evidence="1">The sequence shown here is derived from an EMBL/GenBank/DDBJ whole genome shotgun (WGS) entry which is preliminary data.</text>
</comment>
<evidence type="ECO:0000313" key="2">
    <source>
        <dbReference type="Proteomes" id="UP000632125"/>
    </source>
</evidence>
<protein>
    <recommendedName>
        <fullName evidence="3">DUF1330 domain-containing protein</fullName>
    </recommendedName>
</protein>
<reference evidence="1" key="1">
    <citation type="submission" date="2020-09" db="EMBL/GenBank/DDBJ databases">
        <title>A novel bacterium of genus Paenibacillus, isolated from South China Sea.</title>
        <authorList>
            <person name="Huang H."/>
            <person name="Mo K."/>
            <person name="Hu Y."/>
        </authorList>
    </citation>
    <scope>NUCLEOTIDE SEQUENCE</scope>
    <source>
        <strain evidence="1">IB182493</strain>
    </source>
</reference>
<keyword evidence="2" id="KW-1185">Reference proteome</keyword>
<accession>A0A927H8W5</accession>
<sequence>MKDQLYVMSAKIPESGIEKFNEYESRVLPLLKEHGGILERRLQSHDRLKELHIIRLPSIQSFENYRDDPRRSQYTSLLVESGAATELTIMNDLY</sequence>
<dbReference type="Proteomes" id="UP000632125">
    <property type="component" value="Unassembled WGS sequence"/>
</dbReference>
<evidence type="ECO:0000313" key="1">
    <source>
        <dbReference type="EMBL" id="MBD2871997.1"/>
    </source>
</evidence>
<organism evidence="1 2">
    <name type="scientific">Paenibacillus arenilitoris</name>
    <dbReference type="NCBI Taxonomy" id="2772299"/>
    <lineage>
        <taxon>Bacteria</taxon>
        <taxon>Bacillati</taxon>
        <taxon>Bacillota</taxon>
        <taxon>Bacilli</taxon>
        <taxon>Bacillales</taxon>
        <taxon>Paenibacillaceae</taxon>
        <taxon>Paenibacillus</taxon>
    </lineage>
</organism>